<feature type="compositionally biased region" description="Polar residues" evidence="1">
    <location>
        <begin position="68"/>
        <end position="88"/>
    </location>
</feature>
<gene>
    <name evidence="2" type="ORF">BT63DRAFT_229370</name>
</gene>
<dbReference type="EMBL" id="MU004234">
    <property type="protein sequence ID" value="KAF2670095.1"/>
    <property type="molecule type" value="Genomic_DNA"/>
</dbReference>
<reference evidence="2" key="1">
    <citation type="journal article" date="2020" name="Stud. Mycol.">
        <title>101 Dothideomycetes genomes: a test case for predicting lifestyles and emergence of pathogens.</title>
        <authorList>
            <person name="Haridas S."/>
            <person name="Albert R."/>
            <person name="Binder M."/>
            <person name="Bloem J."/>
            <person name="Labutti K."/>
            <person name="Salamov A."/>
            <person name="Andreopoulos B."/>
            <person name="Baker S."/>
            <person name="Barry K."/>
            <person name="Bills G."/>
            <person name="Bluhm B."/>
            <person name="Cannon C."/>
            <person name="Castanera R."/>
            <person name="Culley D."/>
            <person name="Daum C."/>
            <person name="Ezra D."/>
            <person name="Gonzalez J."/>
            <person name="Henrissat B."/>
            <person name="Kuo A."/>
            <person name="Liang C."/>
            <person name="Lipzen A."/>
            <person name="Lutzoni F."/>
            <person name="Magnuson J."/>
            <person name="Mondo S."/>
            <person name="Nolan M."/>
            <person name="Ohm R."/>
            <person name="Pangilinan J."/>
            <person name="Park H.-J."/>
            <person name="Ramirez L."/>
            <person name="Alfaro M."/>
            <person name="Sun H."/>
            <person name="Tritt A."/>
            <person name="Yoshinaga Y."/>
            <person name="Zwiers L.-H."/>
            <person name="Turgeon B."/>
            <person name="Goodwin S."/>
            <person name="Spatafora J."/>
            <person name="Crous P."/>
            <person name="Grigoriev I."/>
        </authorList>
    </citation>
    <scope>NUCLEOTIDE SEQUENCE</scope>
    <source>
        <strain evidence="2">CBS 115976</strain>
    </source>
</reference>
<dbReference type="AlphaFoldDB" id="A0A6A6UCV9"/>
<sequence>MRPLDLLASWDYLRQNIKQFLSKDSNRPLVVEFHKEVPVMNGPEAPAYMPASAAYRRQAPMPPGPRAASSNSSGYNRAPMQNQFNSTPRPHMSEDNPFQDPVNGSLPSAYRESLTTDTAAMSIGGMEAVQPPRSAPPTVGSMESDETIQAITKSERRQQTAETIHTVYDGIKTEIMALETPELMIMRLERTADSTYRRSYVDGNQVREIIPDAPVLNVGICFLPGSDKTRVTLLESTNMSSKMADQMNSMWRVDTAGRLLFDFEVTSDLSIIRHDKTIDYARTARDRLSQRYPISFPPPAPPEWLRGRGTVTIDSDHVKMVQDLRLHQGQFDLESTLIEVDGHAMMNVIVKYRLLTQQGGAAENFNDAKDLLESMMEDVRRLCEKSPLLFRMATRPHITMSKDTRYGVNHGRHFTTLATSESIRKILLLSNAVYKILDEDEKAQKFIRPKFLQMFTLLLSFLNDRDLSEIKDFTESTYGIKADRKSVELLCLKVLPLLSINSKVFLKALIPTFEGAQGAPKDPENYQFSAYWDTFLTHILQLGYFLPGNSECHGRANRSWVVEWPAEGFKSSEVFANLQFAGPANLLRFNEIPRFQTMIQQDEDTSELTIQLTNDEKYSIRAVDYERISCLMQGNHLYWKKLSAR</sequence>
<dbReference type="OrthoDB" id="4161001at2759"/>
<dbReference type="Proteomes" id="UP000799302">
    <property type="component" value="Unassembled WGS sequence"/>
</dbReference>
<evidence type="ECO:0000313" key="2">
    <source>
        <dbReference type="EMBL" id="KAF2670095.1"/>
    </source>
</evidence>
<keyword evidence="3" id="KW-1185">Reference proteome</keyword>
<feature type="region of interest" description="Disordered" evidence="1">
    <location>
        <begin position="57"/>
        <end position="100"/>
    </location>
</feature>
<proteinExistence type="predicted"/>
<name>A0A6A6UCV9_9PEZI</name>
<organism evidence="2 3">
    <name type="scientific">Microthyrium microscopicum</name>
    <dbReference type="NCBI Taxonomy" id="703497"/>
    <lineage>
        <taxon>Eukaryota</taxon>
        <taxon>Fungi</taxon>
        <taxon>Dikarya</taxon>
        <taxon>Ascomycota</taxon>
        <taxon>Pezizomycotina</taxon>
        <taxon>Dothideomycetes</taxon>
        <taxon>Dothideomycetes incertae sedis</taxon>
        <taxon>Microthyriales</taxon>
        <taxon>Microthyriaceae</taxon>
        <taxon>Microthyrium</taxon>
    </lineage>
</organism>
<evidence type="ECO:0000256" key="1">
    <source>
        <dbReference type="SAM" id="MobiDB-lite"/>
    </source>
</evidence>
<accession>A0A6A6UCV9</accession>
<protein>
    <submittedName>
        <fullName evidence="2">Uncharacterized protein</fullName>
    </submittedName>
</protein>
<evidence type="ECO:0000313" key="3">
    <source>
        <dbReference type="Proteomes" id="UP000799302"/>
    </source>
</evidence>